<dbReference type="GeneID" id="73323889"/>
<organism evidence="2 3">
    <name type="scientific">Colletotrichum spaethianum</name>
    <dbReference type="NCBI Taxonomy" id="700344"/>
    <lineage>
        <taxon>Eukaryota</taxon>
        <taxon>Fungi</taxon>
        <taxon>Dikarya</taxon>
        <taxon>Ascomycota</taxon>
        <taxon>Pezizomycotina</taxon>
        <taxon>Sordariomycetes</taxon>
        <taxon>Hypocreomycetidae</taxon>
        <taxon>Glomerellales</taxon>
        <taxon>Glomerellaceae</taxon>
        <taxon>Colletotrichum</taxon>
        <taxon>Colletotrichum spaethianum species complex</taxon>
    </lineage>
</organism>
<reference evidence="2 3" key="1">
    <citation type="submission" date="2022-03" db="EMBL/GenBank/DDBJ databases">
        <title>Genome data of Colletotrichum spp.</title>
        <authorList>
            <person name="Utami Y.D."/>
            <person name="Hiruma K."/>
        </authorList>
    </citation>
    <scope>NUCLEOTIDE SEQUENCE [LARGE SCALE GENOMIC DNA]</scope>
    <source>
        <strain evidence="2 3">MAFF 239500</strain>
    </source>
</reference>
<dbReference type="RefSeq" id="XP_049125256.1">
    <property type="nucleotide sequence ID" value="XM_049269299.1"/>
</dbReference>
<proteinExistence type="predicted"/>
<dbReference type="Proteomes" id="UP001055115">
    <property type="component" value="Unassembled WGS sequence"/>
</dbReference>
<dbReference type="EMBL" id="BQXU01000006">
    <property type="protein sequence ID" value="GKT42906.1"/>
    <property type="molecule type" value="Genomic_DNA"/>
</dbReference>
<sequence length="92" mass="10483">MKQSGITTEFHRVRDALLVQDIADKRPMMDVHSTYHVDLESDEVLEQINIGSAVLCRARNVMIVRSSPTRPTTRSQPGHQIYPDATYEPVYV</sequence>
<evidence type="ECO:0000313" key="3">
    <source>
        <dbReference type="Proteomes" id="UP001055115"/>
    </source>
</evidence>
<evidence type="ECO:0000256" key="1">
    <source>
        <dbReference type="SAM" id="MobiDB-lite"/>
    </source>
</evidence>
<name>A0AA37P552_9PEZI</name>
<dbReference type="AlphaFoldDB" id="A0AA37P552"/>
<feature type="compositionally biased region" description="Polar residues" evidence="1">
    <location>
        <begin position="67"/>
        <end position="78"/>
    </location>
</feature>
<feature type="region of interest" description="Disordered" evidence="1">
    <location>
        <begin position="67"/>
        <end position="92"/>
    </location>
</feature>
<gene>
    <name evidence="2" type="ORF">ColSpa_03087</name>
</gene>
<evidence type="ECO:0000313" key="2">
    <source>
        <dbReference type="EMBL" id="GKT42906.1"/>
    </source>
</evidence>
<keyword evidence="3" id="KW-1185">Reference proteome</keyword>
<protein>
    <submittedName>
        <fullName evidence="2">Uncharacterized protein</fullName>
    </submittedName>
</protein>
<accession>A0AA37P552</accession>
<comment type="caution">
    <text evidence="2">The sequence shown here is derived from an EMBL/GenBank/DDBJ whole genome shotgun (WGS) entry which is preliminary data.</text>
</comment>